<dbReference type="PANTHER" id="PTHR31143:SF2">
    <property type="entry name" value="FR47-LIKE DOMAIN-CONTAINING PROTEIN-RELATED"/>
    <property type="match status" value="1"/>
</dbReference>
<dbReference type="GO" id="GO:0016747">
    <property type="term" value="F:acyltransferase activity, transferring groups other than amino-acyl groups"/>
    <property type="evidence" value="ECO:0007669"/>
    <property type="project" value="InterPro"/>
</dbReference>
<dbReference type="AlphaFoldDB" id="A0A7W5AWZ5"/>
<gene>
    <name evidence="2" type="ORF">FHS18_001704</name>
</gene>
<dbReference type="InterPro" id="IPR000182">
    <property type="entry name" value="GNAT_dom"/>
</dbReference>
<dbReference type="EMBL" id="JACHXK010000003">
    <property type="protein sequence ID" value="MBB3109641.1"/>
    <property type="molecule type" value="Genomic_DNA"/>
</dbReference>
<accession>A0A7W5AWZ5</accession>
<dbReference type="Gene3D" id="3.40.630.30">
    <property type="match status" value="1"/>
</dbReference>
<dbReference type="Pfam" id="PF12746">
    <property type="entry name" value="GNAT_acetyltran"/>
    <property type="match status" value="1"/>
</dbReference>
<dbReference type="Proteomes" id="UP000570361">
    <property type="component" value="Unassembled WGS sequence"/>
</dbReference>
<reference evidence="2 3" key="1">
    <citation type="submission" date="2020-08" db="EMBL/GenBank/DDBJ databases">
        <title>Genomic Encyclopedia of Type Strains, Phase III (KMG-III): the genomes of soil and plant-associated and newly described type strains.</title>
        <authorList>
            <person name="Whitman W."/>
        </authorList>
    </citation>
    <scope>NUCLEOTIDE SEQUENCE [LARGE SCALE GENOMIC DNA]</scope>
    <source>
        <strain evidence="2 3">CECT 5862</strain>
    </source>
</reference>
<dbReference type="PANTHER" id="PTHR31143">
    <property type="match status" value="1"/>
</dbReference>
<dbReference type="SUPFAM" id="SSF55729">
    <property type="entry name" value="Acyl-CoA N-acyltransferases (Nat)"/>
    <property type="match status" value="1"/>
</dbReference>
<organism evidence="2 3">
    <name type="scientific">Paenibacillus phyllosphaerae</name>
    <dbReference type="NCBI Taxonomy" id="274593"/>
    <lineage>
        <taxon>Bacteria</taxon>
        <taxon>Bacillati</taxon>
        <taxon>Bacillota</taxon>
        <taxon>Bacilli</taxon>
        <taxon>Bacillales</taxon>
        <taxon>Paenibacillaceae</taxon>
        <taxon>Paenibacillus</taxon>
    </lineage>
</organism>
<keyword evidence="3" id="KW-1185">Reference proteome</keyword>
<feature type="domain" description="N-acetyltransferase" evidence="1">
    <location>
        <begin position="136"/>
        <end position="269"/>
    </location>
</feature>
<protein>
    <submittedName>
        <fullName evidence="2">RimJ/RimL family protein N-acetyltransferase</fullName>
    </submittedName>
</protein>
<dbReference type="RefSeq" id="WP_183598939.1">
    <property type="nucleotide sequence ID" value="NZ_JACHXK010000003.1"/>
</dbReference>
<evidence type="ECO:0000313" key="3">
    <source>
        <dbReference type="Proteomes" id="UP000570361"/>
    </source>
</evidence>
<dbReference type="CDD" id="cd04301">
    <property type="entry name" value="NAT_SF"/>
    <property type="match status" value="1"/>
</dbReference>
<name>A0A7W5AWZ5_9BACL</name>
<dbReference type="InterPro" id="IPR016181">
    <property type="entry name" value="Acyl_CoA_acyltransferase"/>
</dbReference>
<proteinExistence type="predicted"/>
<dbReference type="InterPro" id="IPR027365">
    <property type="entry name" value="GNAT_acetyltra_YdfB-like"/>
</dbReference>
<evidence type="ECO:0000313" key="2">
    <source>
        <dbReference type="EMBL" id="MBB3109641.1"/>
    </source>
</evidence>
<sequence length="269" mass="30832">MFELSQSQFQRAIPLLENGHPHPEVLSILENNNPGWVFSDQVNSPRTALVWSKGMKGHYLIGDENNEVFLGNLHDFLTKNIAPRMNGLGMNYFEVSGHHEKWNLNSLFSSKDDLQCWDQIVYELSAFEPCLKYSLGNFQALSLRSQEWRIRNFLNKEFVYAHINQFWDTEEDFYEKGYGYAAIVDSEVIGVCYSSFVTKEKHAVGIEILPKHHQRGIGSNLASLVVNDIIQNGYSCYWDCSLNNDASSKLALRLGFKQTHQYQCAGFSL</sequence>
<keyword evidence="2" id="KW-0808">Transferase</keyword>
<comment type="caution">
    <text evidence="2">The sequence shown here is derived from an EMBL/GenBank/DDBJ whole genome shotgun (WGS) entry which is preliminary data.</text>
</comment>
<evidence type="ECO:0000259" key="1">
    <source>
        <dbReference type="PROSITE" id="PS51186"/>
    </source>
</evidence>
<dbReference type="PROSITE" id="PS51186">
    <property type="entry name" value="GNAT"/>
    <property type="match status" value="1"/>
</dbReference>